<name>A0A6J4M942_9BACT</name>
<keyword evidence="1" id="KW-0472">Membrane</keyword>
<dbReference type="Pfam" id="PF05137">
    <property type="entry name" value="PilN"/>
    <property type="match status" value="1"/>
</dbReference>
<feature type="transmembrane region" description="Helical" evidence="1">
    <location>
        <begin position="43"/>
        <end position="62"/>
    </location>
</feature>
<evidence type="ECO:0000256" key="1">
    <source>
        <dbReference type="SAM" id="Phobius"/>
    </source>
</evidence>
<evidence type="ECO:0008006" key="3">
    <source>
        <dbReference type="Google" id="ProtNLM"/>
    </source>
</evidence>
<dbReference type="EMBL" id="CADCTU010000780">
    <property type="protein sequence ID" value="CAA9353262.1"/>
    <property type="molecule type" value="Genomic_DNA"/>
</dbReference>
<protein>
    <recommendedName>
        <fullName evidence="3">PilN domain-containing protein</fullName>
    </recommendedName>
</protein>
<keyword evidence="1" id="KW-1133">Transmembrane helix</keyword>
<dbReference type="AlphaFoldDB" id="A0A6J4M942"/>
<reference evidence="2" key="1">
    <citation type="submission" date="2020-02" db="EMBL/GenBank/DDBJ databases">
        <authorList>
            <person name="Meier V. D."/>
        </authorList>
    </citation>
    <scope>NUCLEOTIDE SEQUENCE</scope>
    <source>
        <strain evidence="2">AVDCRST_MAG11</strain>
    </source>
</reference>
<gene>
    <name evidence="2" type="ORF">AVDCRST_MAG11-3648</name>
</gene>
<sequence length="252" mass="26267">MIEINLVPGAKKVRRKGAGAAGGLGALGALASGAVARVKDPYLAAAVGSVALAALFVGGTYVSQTAREVGAADRQELASADSARFAIILKERASAVAQRDSVSRQLQIIRSIDNERFIWPHVMDEVSRALPPYTWLIALEQTSIAAPGAAAAAPADTAKGKANGRAAAAAVDTAPARPALKLRVVGNTVDIQALTRFMKDLEASPFVQNVTLDKSDLVVVDGKEVTQFQLDCEYQAPDPAAIRTVSVSLPAR</sequence>
<proteinExistence type="predicted"/>
<organism evidence="2">
    <name type="scientific">uncultured Gemmatimonadaceae bacterium</name>
    <dbReference type="NCBI Taxonomy" id="246130"/>
    <lineage>
        <taxon>Bacteria</taxon>
        <taxon>Pseudomonadati</taxon>
        <taxon>Gemmatimonadota</taxon>
        <taxon>Gemmatimonadia</taxon>
        <taxon>Gemmatimonadales</taxon>
        <taxon>Gemmatimonadaceae</taxon>
        <taxon>environmental samples</taxon>
    </lineage>
</organism>
<accession>A0A6J4M942</accession>
<keyword evidence="1" id="KW-0812">Transmembrane</keyword>
<evidence type="ECO:0000313" key="2">
    <source>
        <dbReference type="EMBL" id="CAA9353262.1"/>
    </source>
</evidence>
<dbReference type="InterPro" id="IPR007813">
    <property type="entry name" value="PilN"/>
</dbReference>